<accession>A7NJ12</accession>
<dbReference type="KEGG" id="rca:Rcas_1382"/>
<name>A7NJ12_ROSCS</name>
<dbReference type="AlphaFoldDB" id="A7NJ12"/>
<evidence type="ECO:0000313" key="2">
    <source>
        <dbReference type="Proteomes" id="UP000000263"/>
    </source>
</evidence>
<dbReference type="OrthoDB" id="282548at2"/>
<keyword evidence="2" id="KW-1185">Reference proteome</keyword>
<reference evidence="1 2" key="1">
    <citation type="submission" date="2007-08" db="EMBL/GenBank/DDBJ databases">
        <title>Complete sequence of Roseiflexus castenholzii DSM 13941.</title>
        <authorList>
            <consortium name="US DOE Joint Genome Institute"/>
            <person name="Copeland A."/>
            <person name="Lucas S."/>
            <person name="Lapidus A."/>
            <person name="Barry K."/>
            <person name="Glavina del Rio T."/>
            <person name="Dalin E."/>
            <person name="Tice H."/>
            <person name="Pitluck S."/>
            <person name="Thompson L.S."/>
            <person name="Brettin T."/>
            <person name="Bruce D."/>
            <person name="Detter J.C."/>
            <person name="Han C."/>
            <person name="Tapia R."/>
            <person name="Schmutz J."/>
            <person name="Larimer F."/>
            <person name="Land M."/>
            <person name="Hauser L."/>
            <person name="Kyrpides N."/>
            <person name="Mikhailova N."/>
            <person name="Bryant D.A."/>
            <person name="Hanada S."/>
            <person name="Tsukatani Y."/>
            <person name="Richardson P."/>
        </authorList>
    </citation>
    <scope>NUCLEOTIDE SEQUENCE [LARGE SCALE GENOMIC DNA]</scope>
    <source>
        <strain evidence="2">DSM 13941 / HLO8</strain>
    </source>
</reference>
<evidence type="ECO:0000313" key="1">
    <source>
        <dbReference type="EMBL" id="ABU57478.1"/>
    </source>
</evidence>
<proteinExistence type="predicted"/>
<protein>
    <submittedName>
        <fullName evidence="1">Uncharacterized protein</fullName>
    </submittedName>
</protein>
<organism evidence="1 2">
    <name type="scientific">Roseiflexus castenholzii (strain DSM 13941 / HLO8)</name>
    <dbReference type="NCBI Taxonomy" id="383372"/>
    <lineage>
        <taxon>Bacteria</taxon>
        <taxon>Bacillati</taxon>
        <taxon>Chloroflexota</taxon>
        <taxon>Chloroflexia</taxon>
        <taxon>Chloroflexales</taxon>
        <taxon>Roseiflexineae</taxon>
        <taxon>Roseiflexaceae</taxon>
        <taxon>Roseiflexus</taxon>
    </lineage>
</organism>
<dbReference type="Proteomes" id="UP000000263">
    <property type="component" value="Chromosome"/>
</dbReference>
<dbReference type="STRING" id="383372.Rcas_1382"/>
<dbReference type="RefSeq" id="WP_012119907.1">
    <property type="nucleotide sequence ID" value="NC_009767.1"/>
</dbReference>
<sequence>MLGKQTVDTLKRLASEGPQVVSALSWSDDGAKVVAVPADAADARVDLADLDRFSATLRELAVTCHAAPMVPDVRAWLSDHAAATIRALGFLEEPLAVWELEASERIAQLRSSPPHRDESEVTYWEVVLHCADQPSATLARYRWAPGMPERERVEYPATFALIGRMAAALERALTCEA</sequence>
<dbReference type="HOGENOM" id="CLU_1516807_0_0_0"/>
<gene>
    <name evidence="1" type="ordered locus">Rcas_1382</name>
</gene>
<dbReference type="EMBL" id="CP000804">
    <property type="protein sequence ID" value="ABU57478.1"/>
    <property type="molecule type" value="Genomic_DNA"/>
</dbReference>